<evidence type="ECO:0000259" key="12">
    <source>
        <dbReference type="Pfam" id="PF08263"/>
    </source>
</evidence>
<dbReference type="Pfam" id="PF08263">
    <property type="entry name" value="LRRNT_2"/>
    <property type="match status" value="1"/>
</dbReference>
<dbReference type="InterPro" id="IPR032675">
    <property type="entry name" value="LRR_dom_sf"/>
</dbReference>
<reference evidence="13" key="2">
    <citation type="submission" date="2023-04" db="EMBL/GenBank/DDBJ databases">
        <authorList>
            <person name="Bruccoleri R.E."/>
            <person name="Oakeley E.J."/>
            <person name="Faust A.-M."/>
            <person name="Dessus-Babus S."/>
            <person name="Altorfer M."/>
            <person name="Burckhardt D."/>
            <person name="Oertli M."/>
            <person name="Naumann U."/>
            <person name="Petersen F."/>
            <person name="Wong J."/>
        </authorList>
    </citation>
    <scope>NUCLEOTIDE SEQUENCE</scope>
    <source>
        <strain evidence="13">GSM-AAB239-AS_SAM_17_03QT</strain>
        <tissue evidence="13">Leaf</tissue>
    </source>
</reference>
<keyword evidence="3" id="KW-1003">Cell membrane</keyword>
<name>A0AAX6DG60_IRIPA</name>
<dbReference type="SUPFAM" id="SSF52058">
    <property type="entry name" value="L domain-like"/>
    <property type="match status" value="2"/>
</dbReference>
<accession>A0AAX6DG60</accession>
<feature type="signal peptide" evidence="11">
    <location>
        <begin position="1"/>
        <end position="25"/>
    </location>
</feature>
<feature type="domain" description="Leucine-rich repeat-containing N-terminal plant-type" evidence="12">
    <location>
        <begin position="35"/>
        <end position="71"/>
    </location>
</feature>
<evidence type="ECO:0000256" key="6">
    <source>
        <dbReference type="ARBA" id="ARBA00022729"/>
    </source>
</evidence>
<keyword evidence="5" id="KW-0812">Transmembrane</keyword>
<comment type="caution">
    <text evidence="13">The sequence shown here is derived from an EMBL/GenBank/DDBJ whole genome shotgun (WGS) entry which is preliminary data.</text>
</comment>
<keyword evidence="8" id="KW-1133">Transmembrane helix</keyword>
<keyword evidence="10" id="KW-0325">Glycoprotein</keyword>
<evidence type="ECO:0000313" key="14">
    <source>
        <dbReference type="Proteomes" id="UP001140949"/>
    </source>
</evidence>
<dbReference type="PANTHER" id="PTHR48063:SF112">
    <property type="entry name" value="RECEPTOR LIKE PROTEIN 30-LIKE"/>
    <property type="match status" value="1"/>
</dbReference>
<keyword evidence="13" id="KW-0418">Kinase</keyword>
<dbReference type="Gene3D" id="3.80.10.10">
    <property type="entry name" value="Ribonuclease Inhibitor"/>
    <property type="match status" value="3"/>
</dbReference>
<evidence type="ECO:0000256" key="7">
    <source>
        <dbReference type="ARBA" id="ARBA00022737"/>
    </source>
</evidence>
<dbReference type="Pfam" id="PF13855">
    <property type="entry name" value="LRR_8"/>
    <property type="match status" value="1"/>
</dbReference>
<dbReference type="GO" id="GO:0016301">
    <property type="term" value="F:kinase activity"/>
    <property type="evidence" value="ECO:0007669"/>
    <property type="project" value="UniProtKB-KW"/>
</dbReference>
<sequence>MPIIMCSKPSPIIFAILFLALLCSGASTAAGCVEGERNALVDFKRGLLDHTGRLSSWTGSDCCNWQGVACSNRTGHVVRLDLRNPHPFSSRTDDQPYNEWSMGGELRPSLLGLKKLRHLDLSMNNFGGRPIPEFIGSIRNLRYLNLSQAGLGGLVPRQIGNLSSLQYLDLYNDLDYFSGRVPEFSIDDPLWISGLSSLQHLDMGGVKFGDTSSLVEYLNMLPHIVEVRLSYCEIQSIPLSLPHVNFTRLSTLDLSRNGINSPTIPSWLFNVSSLVHLDLSLNFFRGSIPADIQKLSSLEVLRLSSNLNLQGVIPKEVGNICKLHTLDLSYVNISRSLPELGDVFSGCIKTSLENLYLFETGLTGYLPDWLGDQLTSLKFLDLSSNNLSGGIPDTIGSLSSLEALHLSNNSLSGEIPSSLQGCTGLVILDLSQNKFTGKVPTWIGESCPSLRILRLRSNMFAGRIPQNLSRLIGLQIVDLAHNNLSGTIPKSFGRFAAMKVKKEDSEYVLQESTGVYVESMEVDMKGGALTYGDSNGILSLVTALDLSGNNLYGTIPREFGSLRGLMSLNLSGNHLNGEIPKEVGLMQSLESLDLSRNDLSGAIPSTMTYLTFLSYLNLSSNNLSGRIPSGNQLQTFSESTYTGNPGLCGFPVKQICENDDNSTGTRNNNTSEEDGDGLEAWLPYLGTVPGFPVGFWVFWGTLILKSNWKDAYIRYIDRQYDRIYVIVAITFNRFKNSYV</sequence>
<evidence type="ECO:0000256" key="3">
    <source>
        <dbReference type="ARBA" id="ARBA00022475"/>
    </source>
</evidence>
<keyword evidence="9" id="KW-0472">Membrane</keyword>
<keyword evidence="13" id="KW-0808">Transferase</keyword>
<dbReference type="FunFam" id="3.80.10.10:FF:000095">
    <property type="entry name" value="LRR receptor-like serine/threonine-protein kinase GSO1"/>
    <property type="match status" value="1"/>
</dbReference>
<evidence type="ECO:0000256" key="8">
    <source>
        <dbReference type="ARBA" id="ARBA00022989"/>
    </source>
</evidence>
<evidence type="ECO:0000256" key="5">
    <source>
        <dbReference type="ARBA" id="ARBA00022692"/>
    </source>
</evidence>
<protein>
    <submittedName>
        <fullName evidence="13">Leucine-rich repeat receptor-like protein kinase</fullName>
    </submittedName>
</protein>
<dbReference type="PRINTS" id="PR00019">
    <property type="entry name" value="LEURICHRPT"/>
</dbReference>
<dbReference type="InterPro" id="IPR003591">
    <property type="entry name" value="Leu-rich_rpt_typical-subtyp"/>
</dbReference>
<dbReference type="Pfam" id="PF00560">
    <property type="entry name" value="LRR_1"/>
    <property type="match status" value="8"/>
</dbReference>
<keyword evidence="14" id="KW-1185">Reference proteome</keyword>
<dbReference type="PANTHER" id="PTHR48063">
    <property type="entry name" value="LRR RECEPTOR-LIKE KINASE"/>
    <property type="match status" value="1"/>
</dbReference>
<keyword evidence="6 11" id="KW-0732">Signal</keyword>
<dbReference type="EMBL" id="JANAVB010045020">
    <property type="protein sequence ID" value="KAJ6790757.1"/>
    <property type="molecule type" value="Genomic_DNA"/>
</dbReference>
<organism evidence="13 14">
    <name type="scientific">Iris pallida</name>
    <name type="common">Sweet iris</name>
    <dbReference type="NCBI Taxonomy" id="29817"/>
    <lineage>
        <taxon>Eukaryota</taxon>
        <taxon>Viridiplantae</taxon>
        <taxon>Streptophyta</taxon>
        <taxon>Embryophyta</taxon>
        <taxon>Tracheophyta</taxon>
        <taxon>Spermatophyta</taxon>
        <taxon>Magnoliopsida</taxon>
        <taxon>Liliopsida</taxon>
        <taxon>Asparagales</taxon>
        <taxon>Iridaceae</taxon>
        <taxon>Iridoideae</taxon>
        <taxon>Irideae</taxon>
        <taxon>Iris</taxon>
    </lineage>
</organism>
<dbReference type="SMART" id="SM00369">
    <property type="entry name" value="LRR_TYP"/>
    <property type="match status" value="9"/>
</dbReference>
<comment type="subcellular location">
    <subcellularLocation>
        <location evidence="1">Cell membrane</location>
        <topology evidence="1">Single-pass type I membrane protein</topology>
    </subcellularLocation>
</comment>
<evidence type="ECO:0000256" key="11">
    <source>
        <dbReference type="SAM" id="SignalP"/>
    </source>
</evidence>
<proteinExistence type="inferred from homology"/>
<dbReference type="AlphaFoldDB" id="A0AAX6DG60"/>
<gene>
    <name evidence="13" type="ORF">M6B38_247900</name>
</gene>
<dbReference type="FunFam" id="3.80.10.10:FF:000649">
    <property type="entry name" value="Leucine Rich Repeat family protein"/>
    <property type="match status" value="1"/>
</dbReference>
<evidence type="ECO:0000313" key="13">
    <source>
        <dbReference type="EMBL" id="KAJ6790757.1"/>
    </source>
</evidence>
<keyword evidence="7" id="KW-0677">Repeat</keyword>
<evidence type="ECO:0000256" key="2">
    <source>
        <dbReference type="ARBA" id="ARBA00009592"/>
    </source>
</evidence>
<keyword evidence="4" id="KW-0433">Leucine-rich repeat</keyword>
<dbReference type="FunFam" id="3.80.10.10:FF:000111">
    <property type="entry name" value="LRR receptor-like serine/threonine-protein kinase ERECTA"/>
    <property type="match status" value="1"/>
</dbReference>
<dbReference type="InterPro" id="IPR001611">
    <property type="entry name" value="Leu-rich_rpt"/>
</dbReference>
<dbReference type="GO" id="GO:0005886">
    <property type="term" value="C:plasma membrane"/>
    <property type="evidence" value="ECO:0007669"/>
    <property type="project" value="UniProtKB-SubCell"/>
</dbReference>
<evidence type="ECO:0000256" key="4">
    <source>
        <dbReference type="ARBA" id="ARBA00022614"/>
    </source>
</evidence>
<evidence type="ECO:0000256" key="10">
    <source>
        <dbReference type="ARBA" id="ARBA00023180"/>
    </source>
</evidence>
<feature type="chain" id="PRO_5043949016" evidence="11">
    <location>
        <begin position="26"/>
        <end position="739"/>
    </location>
</feature>
<dbReference type="InterPro" id="IPR013210">
    <property type="entry name" value="LRR_N_plant-typ"/>
</dbReference>
<evidence type="ECO:0000256" key="1">
    <source>
        <dbReference type="ARBA" id="ARBA00004251"/>
    </source>
</evidence>
<dbReference type="Proteomes" id="UP001140949">
    <property type="component" value="Unassembled WGS sequence"/>
</dbReference>
<dbReference type="InterPro" id="IPR046956">
    <property type="entry name" value="RLP23-like"/>
</dbReference>
<keyword evidence="13" id="KW-0675">Receptor</keyword>
<reference evidence="13" key="1">
    <citation type="journal article" date="2023" name="GigaByte">
        <title>Genome assembly of the bearded iris, Iris pallida Lam.</title>
        <authorList>
            <person name="Bruccoleri R.E."/>
            <person name="Oakeley E.J."/>
            <person name="Faust A.M.E."/>
            <person name="Altorfer M."/>
            <person name="Dessus-Babus S."/>
            <person name="Burckhardt D."/>
            <person name="Oertli M."/>
            <person name="Naumann U."/>
            <person name="Petersen F."/>
            <person name="Wong J."/>
        </authorList>
    </citation>
    <scope>NUCLEOTIDE SEQUENCE</scope>
    <source>
        <strain evidence="13">GSM-AAB239-AS_SAM_17_03QT</strain>
    </source>
</reference>
<evidence type="ECO:0000256" key="9">
    <source>
        <dbReference type="ARBA" id="ARBA00023136"/>
    </source>
</evidence>
<comment type="similarity">
    <text evidence="2">Belongs to the RLP family.</text>
</comment>